<dbReference type="Proteomes" id="UP000078551">
    <property type="component" value="Chromosome"/>
</dbReference>
<evidence type="ECO:0000313" key="1">
    <source>
        <dbReference type="EMBL" id="ANL84674.1"/>
    </source>
</evidence>
<dbReference type="EMBL" id="CP013568">
    <property type="protein sequence ID" value="ANL84674.1"/>
    <property type="molecule type" value="Genomic_DNA"/>
</dbReference>
<keyword evidence="2" id="KW-1185">Reference proteome</keyword>
<accession>A0ABM6C8Y5</accession>
<dbReference type="RefSeq" id="WP_064832576.1">
    <property type="nucleotide sequence ID" value="NZ_CP013568.1"/>
</dbReference>
<protein>
    <recommendedName>
        <fullName evidence="3">HK97 gp10 family phage protein</fullName>
    </recommendedName>
</protein>
<reference evidence="1 2" key="1">
    <citation type="submission" date="2015-11" db="EMBL/GenBank/DDBJ databases">
        <title>The limits of bacterial species coexistence and the symbiotic plasmid transference in sympatric Rhizobium populations.</title>
        <authorList>
            <person name="Perez-Carrascal O.M."/>
            <person name="VanInsberghe D."/>
            <person name="Juarez S."/>
            <person name="Polz M.F."/>
            <person name="Vinuesa P."/>
            <person name="Gonzalez V."/>
        </authorList>
    </citation>
    <scope>NUCLEOTIDE SEQUENCE [LARGE SCALE GENOMIC DNA]</scope>
    <source>
        <strain evidence="1 2">N771</strain>
    </source>
</reference>
<gene>
    <name evidence="1" type="ORF">AMC81_CH01893</name>
</gene>
<sequence>MAQNAFQFALSLERLANELTDEAMQLVTQKLALQALNGVVLKSPVDTGRFRGNWNVSIDTADPSVSDATDKGGSATITKGSAVINAVPPYRVIWLSNNLPYARRLETGWSKQAPAGVLALTLAELESQLR</sequence>
<name>A0ABM6C8Y5_9HYPH</name>
<evidence type="ECO:0000313" key="2">
    <source>
        <dbReference type="Proteomes" id="UP000078551"/>
    </source>
</evidence>
<evidence type="ECO:0008006" key="3">
    <source>
        <dbReference type="Google" id="ProtNLM"/>
    </source>
</evidence>
<proteinExistence type="predicted"/>
<organism evidence="1 2">
    <name type="scientific">Rhizobium phaseoli</name>
    <dbReference type="NCBI Taxonomy" id="396"/>
    <lineage>
        <taxon>Bacteria</taxon>
        <taxon>Pseudomonadati</taxon>
        <taxon>Pseudomonadota</taxon>
        <taxon>Alphaproteobacteria</taxon>
        <taxon>Hyphomicrobiales</taxon>
        <taxon>Rhizobiaceae</taxon>
        <taxon>Rhizobium/Agrobacterium group</taxon>
        <taxon>Rhizobium</taxon>
    </lineage>
</organism>